<dbReference type="AlphaFoldDB" id="A0A433NPM0"/>
<feature type="transmembrane region" description="Helical" evidence="1">
    <location>
        <begin position="49"/>
        <end position="66"/>
    </location>
</feature>
<dbReference type="EMBL" id="RSCJ01000002">
    <property type="protein sequence ID" value="RUR85763.1"/>
    <property type="molecule type" value="Genomic_DNA"/>
</dbReference>
<keyword evidence="1" id="KW-0812">Transmembrane</keyword>
<keyword evidence="1" id="KW-1133">Transmembrane helix</keyword>
<comment type="caution">
    <text evidence="2">The sequence shown here is derived from an EMBL/GenBank/DDBJ whole genome shotgun (WGS) entry which is preliminary data.</text>
</comment>
<keyword evidence="1" id="KW-0472">Membrane</keyword>
<dbReference type="RefSeq" id="WP_016878068.1">
    <property type="nucleotide sequence ID" value="NZ_AJLN01000141.1"/>
</dbReference>
<accession>A0A433NPM0</accession>
<evidence type="ECO:0000313" key="2">
    <source>
        <dbReference type="EMBL" id="RUR85763.1"/>
    </source>
</evidence>
<dbReference type="STRING" id="211165.GCA_000317285_06064"/>
<keyword evidence="3" id="KW-1185">Reference proteome</keyword>
<organism evidence="2 3">
    <name type="scientific">Chlorogloeopsis fritschii PCC 6912</name>
    <dbReference type="NCBI Taxonomy" id="211165"/>
    <lineage>
        <taxon>Bacteria</taxon>
        <taxon>Bacillati</taxon>
        <taxon>Cyanobacteriota</taxon>
        <taxon>Cyanophyceae</taxon>
        <taxon>Nostocales</taxon>
        <taxon>Chlorogloeopsidaceae</taxon>
        <taxon>Chlorogloeopsis</taxon>
    </lineage>
</organism>
<gene>
    <name evidence="2" type="ORF">PCC6912_05880</name>
</gene>
<evidence type="ECO:0000313" key="3">
    <source>
        <dbReference type="Proteomes" id="UP000268857"/>
    </source>
</evidence>
<dbReference type="OrthoDB" id="510625at2"/>
<name>A0A433NPM0_CHLFR</name>
<dbReference type="Proteomes" id="UP000268857">
    <property type="component" value="Unassembled WGS sequence"/>
</dbReference>
<proteinExistence type="predicted"/>
<protein>
    <submittedName>
        <fullName evidence="2">Uncharacterized protein</fullName>
    </submittedName>
</protein>
<feature type="transmembrane region" description="Helical" evidence="1">
    <location>
        <begin position="72"/>
        <end position="94"/>
    </location>
</feature>
<reference evidence="2 3" key="1">
    <citation type="journal article" date="2019" name="Genome Biol. Evol.">
        <title>Day and night: Metabolic profiles and evolutionary relationships of six axenic non-marine cyanobacteria.</title>
        <authorList>
            <person name="Will S.E."/>
            <person name="Henke P."/>
            <person name="Boedeker C."/>
            <person name="Huang S."/>
            <person name="Brinkmann H."/>
            <person name="Rohde M."/>
            <person name="Jarek M."/>
            <person name="Friedl T."/>
            <person name="Seufert S."/>
            <person name="Schumacher M."/>
            <person name="Overmann J."/>
            <person name="Neumann-Schaal M."/>
            <person name="Petersen J."/>
        </authorList>
    </citation>
    <scope>NUCLEOTIDE SEQUENCE [LARGE SCALE GENOMIC DNA]</scope>
    <source>
        <strain evidence="2 3">PCC 6912</strain>
    </source>
</reference>
<sequence length="223" mass="25419">MQPDLIGLEITKGELRRLTGVNPNHVLRPSIMENREQRLGFLMKEVRETLLLTLIIVGLVYALIILPTIGSAIFLGIGLLIAISIAVIVGRWLWRRLAYSKTLKMLLNEVDKYHAIIQAVDNYDQVILSRQSEINIPDRETAIAALQLLREDLVQALKIERMVRDRKKLPTDNQELLVNNLANLQALEANAQVDEYTQFLNKLLQIDLDVQTLVRKLQSPGRQ</sequence>
<evidence type="ECO:0000256" key="1">
    <source>
        <dbReference type="SAM" id="Phobius"/>
    </source>
</evidence>